<accession>A0A4C1ZKA7</accession>
<evidence type="ECO:0000313" key="2">
    <source>
        <dbReference type="Proteomes" id="UP000299102"/>
    </source>
</evidence>
<dbReference type="AlphaFoldDB" id="A0A4C1ZKA7"/>
<reference evidence="1 2" key="1">
    <citation type="journal article" date="2019" name="Commun. Biol.">
        <title>The bagworm genome reveals a unique fibroin gene that provides high tensile strength.</title>
        <authorList>
            <person name="Kono N."/>
            <person name="Nakamura H."/>
            <person name="Ohtoshi R."/>
            <person name="Tomita M."/>
            <person name="Numata K."/>
            <person name="Arakawa K."/>
        </authorList>
    </citation>
    <scope>NUCLEOTIDE SEQUENCE [LARGE SCALE GENOMIC DNA]</scope>
</reference>
<organism evidence="1 2">
    <name type="scientific">Eumeta variegata</name>
    <name type="common">Bagworm moth</name>
    <name type="synonym">Eumeta japonica</name>
    <dbReference type="NCBI Taxonomy" id="151549"/>
    <lineage>
        <taxon>Eukaryota</taxon>
        <taxon>Metazoa</taxon>
        <taxon>Ecdysozoa</taxon>
        <taxon>Arthropoda</taxon>
        <taxon>Hexapoda</taxon>
        <taxon>Insecta</taxon>
        <taxon>Pterygota</taxon>
        <taxon>Neoptera</taxon>
        <taxon>Endopterygota</taxon>
        <taxon>Lepidoptera</taxon>
        <taxon>Glossata</taxon>
        <taxon>Ditrysia</taxon>
        <taxon>Tineoidea</taxon>
        <taxon>Psychidae</taxon>
        <taxon>Oiketicinae</taxon>
        <taxon>Eumeta</taxon>
    </lineage>
</organism>
<sequence>MRVKLKNICNDPSPISQRSNCGRIDLNDKLFDKSPELRLYGCIVGLEPEYPTLAGACSGLLTTAVACTVRTAHTDGLAVAPRYRASCSMWLESKTHVNFTTFCSKTTLPIARPSPLYTKIRLRVRVLGVLKNTFRLRISKRFKVYGCSVVIEGRAELELNIRVEKYLFYMLRSTASNDSKYLGAEVRRIRINKVCHR</sequence>
<dbReference type="EMBL" id="BGZK01001833">
    <property type="protein sequence ID" value="GBP87057.1"/>
    <property type="molecule type" value="Genomic_DNA"/>
</dbReference>
<comment type="caution">
    <text evidence="1">The sequence shown here is derived from an EMBL/GenBank/DDBJ whole genome shotgun (WGS) entry which is preliminary data.</text>
</comment>
<proteinExistence type="predicted"/>
<evidence type="ECO:0000313" key="1">
    <source>
        <dbReference type="EMBL" id="GBP87057.1"/>
    </source>
</evidence>
<name>A0A4C1ZKA7_EUMVA</name>
<protein>
    <submittedName>
        <fullName evidence="1">Uncharacterized protein</fullName>
    </submittedName>
</protein>
<dbReference type="Proteomes" id="UP000299102">
    <property type="component" value="Unassembled WGS sequence"/>
</dbReference>
<gene>
    <name evidence="1" type="ORF">EVAR_45422_1</name>
</gene>
<keyword evidence="2" id="KW-1185">Reference proteome</keyword>